<protein>
    <recommendedName>
        <fullName evidence="5">Type IV pilus biogenesis protein PilP</fullName>
    </recommendedName>
</protein>
<evidence type="ECO:0000313" key="3">
    <source>
        <dbReference type="Proteomes" id="UP000003836"/>
    </source>
</evidence>
<evidence type="ECO:0000313" key="1">
    <source>
        <dbReference type="EMBL" id="AIW17498.1"/>
    </source>
</evidence>
<accession>F9T6T4</accession>
<dbReference type="EMBL" id="AFWI01000154">
    <property type="protein sequence ID" value="EGU54489.1"/>
    <property type="molecule type" value="Genomic_DNA"/>
</dbReference>
<dbReference type="RefSeq" id="WP_004745315.1">
    <property type="nucleotide sequence ID" value="NZ_AFWI01000154.1"/>
</dbReference>
<proteinExistence type="predicted"/>
<dbReference type="AlphaFoldDB" id="F9T6T4"/>
<sequence length="211" mass="22766">MEIKKSLKIVGLALAMVSSLFVAWSAYSSKSLSNPPSKVVHKTDVVENLDYEMPGIVMDRDTAELISISKSIAMYKQKASLKLAEAEFNAAQELEKTNAESAQTVPSKATARLASTVVDSTEEVKKEVEQYEEGDRGAKPKTASRSKVEISVKSVLIPNGGIPTAIIAVNGGKHSLVKKGDRLEGMEITDISSGQISIFHKGKNRVVYVAQ</sequence>
<evidence type="ECO:0000313" key="2">
    <source>
        <dbReference type="EMBL" id="EGU54489.1"/>
    </source>
</evidence>
<keyword evidence="1" id="KW-0614">Plasmid</keyword>
<dbReference type="HOGENOM" id="CLU_1304447_0_0_6"/>
<gene>
    <name evidence="1" type="ORF">IX91_25920</name>
    <name evidence="2" type="ORF">VITU9109_02907</name>
</gene>
<keyword evidence="3" id="KW-1185">Reference proteome</keyword>
<geneLocation type="plasmid" evidence="1 4">
    <name>p48</name>
</geneLocation>
<dbReference type="KEGG" id="vtu:IX91_25920"/>
<dbReference type="Proteomes" id="UP000030071">
    <property type="component" value="Plasmid p48"/>
</dbReference>
<dbReference type="PATRIC" id="fig|1051646.9.peg.5054"/>
<organism evidence="1 4">
    <name type="scientific">Vibrio tubiashii ATCC 19109</name>
    <dbReference type="NCBI Taxonomy" id="1051646"/>
    <lineage>
        <taxon>Bacteria</taxon>
        <taxon>Pseudomonadati</taxon>
        <taxon>Pseudomonadota</taxon>
        <taxon>Gammaproteobacteria</taxon>
        <taxon>Vibrionales</taxon>
        <taxon>Vibrionaceae</taxon>
        <taxon>Vibrio</taxon>
        <taxon>Vibrio oreintalis group</taxon>
    </lineage>
</organism>
<reference evidence="2" key="1">
    <citation type="submission" date="2011-08" db="EMBL/GenBank/DDBJ databases">
        <authorList>
            <person name="Hoffman M."/>
            <person name="Strain E.A."/>
            <person name="Brown E."/>
            <person name="Allard M.W."/>
        </authorList>
    </citation>
    <scope>NUCLEOTIDE SEQUENCE</scope>
    <source>
        <strain evidence="2">ATCC 19109</strain>
    </source>
</reference>
<reference evidence="2 3" key="2">
    <citation type="journal article" date="2012" name="Int. J. Syst. Evol. Microbiol.">
        <title>Vibrio caribbeanicus sp. nov., isolated from the marine sponge Scleritoderma cyanea.</title>
        <authorList>
            <person name="Hoffmann M."/>
            <person name="Monday S.R."/>
            <person name="Allard M.W."/>
            <person name="Strain E.A."/>
            <person name="Whittaker P."/>
            <person name="Naum M."/>
            <person name="McCarthy P.J."/>
            <person name="Lopez J.V."/>
            <person name="Fischer M."/>
            <person name="Brown E.W."/>
        </authorList>
    </citation>
    <scope>NUCLEOTIDE SEQUENCE [LARGE SCALE GENOMIC DNA]</scope>
    <source>
        <strain evidence="2 3">ATCC 19109</strain>
    </source>
</reference>
<dbReference type="EMBL" id="CP009359">
    <property type="protein sequence ID" value="AIW17498.1"/>
    <property type="molecule type" value="Genomic_DNA"/>
</dbReference>
<evidence type="ECO:0000313" key="4">
    <source>
        <dbReference type="Proteomes" id="UP000030071"/>
    </source>
</evidence>
<evidence type="ECO:0008006" key="5">
    <source>
        <dbReference type="Google" id="ProtNLM"/>
    </source>
</evidence>
<name>F9T6T4_9VIBR</name>
<dbReference type="GeneID" id="23448164"/>
<dbReference type="Proteomes" id="UP000003836">
    <property type="component" value="Unassembled WGS sequence"/>
</dbReference>
<reference evidence="1 4" key="3">
    <citation type="submission" date="2014-08" db="EMBL/GenBank/DDBJ databases">
        <title>First Complete Genome Sequence of the Shellfish Pathogen Vibrio tubiashii.</title>
        <authorList>
            <person name="Richards G.P."/>
            <person name="Needleman D.S."/>
            <person name="Watson M.A."/>
            <person name="Bono J.L."/>
        </authorList>
    </citation>
    <scope>NUCLEOTIDE SEQUENCE [LARGE SCALE GENOMIC DNA]</scope>
    <source>
        <strain evidence="1 4">ATCC 19109</strain>
        <plasmid evidence="1">p48</plasmid>
        <plasmid evidence="4">Plasmid p48</plasmid>
    </source>
</reference>